<organism evidence="1 2">
    <name type="scientific">Nostoc sphaeroides CCNUC1</name>
    <dbReference type="NCBI Taxonomy" id="2653204"/>
    <lineage>
        <taxon>Bacteria</taxon>
        <taxon>Bacillati</taxon>
        <taxon>Cyanobacteriota</taxon>
        <taxon>Cyanophyceae</taxon>
        <taxon>Nostocales</taxon>
        <taxon>Nostocaceae</taxon>
        <taxon>Nostoc</taxon>
    </lineage>
</organism>
<dbReference type="EMBL" id="CP045226">
    <property type="protein sequence ID" value="QFS46198.1"/>
    <property type="molecule type" value="Genomic_DNA"/>
</dbReference>
<accession>A0A5P8W0G2</accession>
<gene>
    <name evidence="1" type="ORF">GXM_03678</name>
</gene>
<protein>
    <submittedName>
        <fullName evidence="1">Uncharacterized protein</fullName>
    </submittedName>
</protein>
<dbReference type="KEGG" id="nsh:GXM_03678"/>
<sequence>MGIGHGALKIKDESLNSINESLNSVNVSSVDSEEPRFHSSLRKVVI</sequence>
<dbReference type="AlphaFoldDB" id="A0A5P8W0G2"/>
<name>A0A5P8W0G2_9NOSO</name>
<evidence type="ECO:0000313" key="1">
    <source>
        <dbReference type="EMBL" id="QFS46198.1"/>
    </source>
</evidence>
<reference evidence="1 2" key="1">
    <citation type="submission" date="2019-10" db="EMBL/GenBank/DDBJ databases">
        <title>Genomic and transcriptomic insights into the perfect genentic adaptation of a filamentous nitrogen-fixing cyanobacterium to rice fields.</title>
        <authorList>
            <person name="Chen Z."/>
        </authorList>
    </citation>
    <scope>NUCLEOTIDE SEQUENCE [LARGE SCALE GENOMIC DNA]</scope>
    <source>
        <strain evidence="1">CCNUC1</strain>
    </source>
</reference>
<dbReference type="Proteomes" id="UP000326678">
    <property type="component" value="Chromosome Gxm1"/>
</dbReference>
<evidence type="ECO:0000313" key="2">
    <source>
        <dbReference type="Proteomes" id="UP000326678"/>
    </source>
</evidence>
<keyword evidence="2" id="KW-1185">Reference proteome</keyword>
<proteinExistence type="predicted"/>